<evidence type="ECO:0000256" key="3">
    <source>
        <dbReference type="ARBA" id="ARBA00022729"/>
    </source>
</evidence>
<evidence type="ECO:0000256" key="8">
    <source>
        <dbReference type="SAM" id="MobiDB-lite"/>
    </source>
</evidence>
<comment type="catalytic activity">
    <reaction evidence="7">
        <text>O-phospho-L-tyrosyl-[protein] + H2O = L-tyrosyl-[protein] + phosphate</text>
        <dbReference type="Rhea" id="RHEA:10684"/>
        <dbReference type="Rhea" id="RHEA-COMP:10136"/>
        <dbReference type="Rhea" id="RHEA-COMP:20101"/>
        <dbReference type="ChEBI" id="CHEBI:15377"/>
        <dbReference type="ChEBI" id="CHEBI:43474"/>
        <dbReference type="ChEBI" id="CHEBI:46858"/>
        <dbReference type="ChEBI" id="CHEBI:61978"/>
        <dbReference type="EC" id="3.1.3.48"/>
    </reaction>
</comment>
<feature type="domain" description="Tyrosine-protein phosphatase" evidence="10">
    <location>
        <begin position="790"/>
        <end position="1008"/>
    </location>
</feature>
<evidence type="ECO:0000256" key="1">
    <source>
        <dbReference type="ARBA" id="ARBA00004167"/>
    </source>
</evidence>
<keyword evidence="6" id="KW-0472">Membrane</keyword>
<dbReference type="InterPro" id="IPR000387">
    <property type="entry name" value="Tyr_Pase_dom"/>
</dbReference>
<dbReference type="InterPro" id="IPR003961">
    <property type="entry name" value="FN3_dom"/>
</dbReference>
<dbReference type="SUPFAM" id="SSF52799">
    <property type="entry name" value="(Phosphotyrosine protein) phosphatases II"/>
    <property type="match status" value="2"/>
</dbReference>
<keyword evidence="5" id="KW-0904">Protein phosphatase</keyword>
<dbReference type="Pfam" id="PF00041">
    <property type="entry name" value="fn3"/>
    <property type="match status" value="1"/>
</dbReference>
<sequence length="1020" mass="113499">MPVSVLVLFGILLSVSEVISQCPPSSGIYLIHNGTCYTNGSYFYDASIISTPLECVLPGANLNSGQWIGPNGTVPCDSGNRSNVQCTSGSSGASLSVHVIDTNNDYLLPPGDGWYKCCLPTDCSDPNTNIIFANIFRYAQIASFTADLPSDMTVYPQEYKLNCTKIGFNEYGISMSIGDTTLASYTNCDDDNSSNTCPGTELVSSISNTIRYTVDITWDGVTVSSGSASHSETIGDQMYQCVLDNPSNGDDRTRTLTIKVPIIAPHYLTEVRKTNATITVGWFAFDSSDADGYVVNITSDTGTVQIVQVKGNSNNTITLNGLRELTTYSITVRAYQQLLGPASNAIIIRTLPTVITSNLDAALIVDITGSFVILILFINVMMFIVMQYKVYVKNNELKDDIFTEELLDSFDDDEYEDEQSFTSGTSSSFENGPKPFSYGNPIQNFNRQKYLKKTPSRTAHDDPDFEFPVLTSLPISINDLVNHIAKYSNKFEDQYLRLYTGNDRPCTVGYTDENKYLNRFQQITVYDDNRIILTPNPNLYMCEREYINASYIDGYSSSNKFIATQGPMVNTLADFWRLIWQERPMHIVMLTDPKECIKNKWCEQYWPRALMEEEKFGPFIVTLTNVANHPSFTIRSLNVIIPDGSNDSHTLTQYHLTSWPDHGVPKPLLSLHKQVMATWSPSEGPILVHCSAGVGRTGTFIAIDIALEQADREGVVDIAGIVNRLRQQRMKMVQTLDQYVFLHDAVFSETIIGGETEIPADKFATKLQELKEIDSSTGCSGLQSQFELLSQVTPDLDDATEDNAGEDLAKNQGSNSYTNPSFTAGYHDKKAFIIAQSPMENTARDFWKMIVDYKVSAIVMLCGEEDCCYPYWTGLSTHDDFVVEIANEIKSNGYIERMLNVESRNVLQLQVTDWPQDGVVREPRTVLQVIDDVIHRQQKIGGGPVVVHCSDTVSRSGVYCSVSIGLEQCKAEGVVDVFQVTKAVRKSKPGAVTTLEQYTSIYDVIDMYLQMNKADDDTFQ</sequence>
<dbReference type="Pfam" id="PF00102">
    <property type="entry name" value="Y_phosphatase"/>
    <property type="match status" value="2"/>
</dbReference>
<feature type="domain" description="Tyrosine specific protein phosphatases" evidence="11">
    <location>
        <begin position="924"/>
        <end position="999"/>
    </location>
</feature>
<feature type="region of interest" description="Disordered" evidence="8">
    <location>
        <begin position="797"/>
        <end position="816"/>
    </location>
</feature>
<accession>A0A1X7V4Z7</accession>
<dbReference type="EnsemblMetazoa" id="Aqu2.1.35068_001">
    <property type="protein sequence ID" value="Aqu2.1.35068_001"/>
    <property type="gene ID" value="Aqu2.1.35068"/>
</dbReference>
<feature type="domain" description="Tyrosine specific protein phosphatases" evidence="11">
    <location>
        <begin position="666"/>
        <end position="740"/>
    </location>
</feature>
<evidence type="ECO:0000259" key="10">
    <source>
        <dbReference type="PROSITE" id="PS50055"/>
    </source>
</evidence>
<gene>
    <name evidence="13" type="primary">105312332</name>
</gene>
<dbReference type="EnsemblMetazoa" id="XM_019995101.1">
    <property type="protein sequence ID" value="XP_019850660.1"/>
    <property type="gene ID" value="LOC105312332"/>
</dbReference>
<dbReference type="GO" id="GO:0016020">
    <property type="term" value="C:membrane"/>
    <property type="evidence" value="ECO:0007669"/>
    <property type="project" value="UniProtKB-SubCell"/>
</dbReference>
<dbReference type="SUPFAM" id="SSF49265">
    <property type="entry name" value="Fibronectin type III"/>
    <property type="match status" value="1"/>
</dbReference>
<dbReference type="PROSITE" id="PS00383">
    <property type="entry name" value="TYR_PHOSPHATASE_1"/>
    <property type="match status" value="1"/>
</dbReference>
<dbReference type="Gene3D" id="3.90.190.10">
    <property type="entry name" value="Protein tyrosine phosphatase superfamily"/>
    <property type="match status" value="2"/>
</dbReference>
<keyword evidence="3 9" id="KW-0732">Signal</keyword>
<dbReference type="InterPro" id="IPR029021">
    <property type="entry name" value="Prot-tyrosine_phosphatase-like"/>
</dbReference>
<protein>
    <recommendedName>
        <fullName evidence="2">protein-tyrosine-phosphatase</fullName>
        <ecNumber evidence="2">3.1.3.48</ecNumber>
    </recommendedName>
</protein>
<dbReference type="PANTHER" id="PTHR19134">
    <property type="entry name" value="RECEPTOR-TYPE TYROSINE-PROTEIN PHOSPHATASE"/>
    <property type="match status" value="1"/>
</dbReference>
<dbReference type="EC" id="3.1.3.48" evidence="2"/>
<dbReference type="InParanoid" id="A0A1X7V4Z7"/>
<dbReference type="SMART" id="SM00404">
    <property type="entry name" value="PTPc_motif"/>
    <property type="match status" value="2"/>
</dbReference>
<evidence type="ECO:0000256" key="7">
    <source>
        <dbReference type="ARBA" id="ARBA00051722"/>
    </source>
</evidence>
<feature type="domain" description="Tyrosine-protein phosphatase" evidence="10">
    <location>
        <begin position="491"/>
        <end position="749"/>
    </location>
</feature>
<dbReference type="PROSITE" id="PS50055">
    <property type="entry name" value="TYR_PHOSPHATASE_PTP"/>
    <property type="match status" value="2"/>
</dbReference>
<evidence type="ECO:0000256" key="2">
    <source>
        <dbReference type="ARBA" id="ARBA00013064"/>
    </source>
</evidence>
<dbReference type="InterPro" id="IPR050348">
    <property type="entry name" value="Protein-Tyr_Phosphatase"/>
</dbReference>
<dbReference type="InterPro" id="IPR016130">
    <property type="entry name" value="Tyr_Pase_AS"/>
</dbReference>
<feature type="domain" description="Fibronectin type-III" evidence="12">
    <location>
        <begin position="264"/>
        <end position="353"/>
    </location>
</feature>
<evidence type="ECO:0000313" key="13">
    <source>
        <dbReference type="EnsemblMetazoa" id="Aqu2.1.35068_001"/>
    </source>
</evidence>
<dbReference type="PANTHER" id="PTHR19134:SF449">
    <property type="entry name" value="TYROSINE-PROTEIN PHOSPHATASE 1"/>
    <property type="match status" value="1"/>
</dbReference>
<evidence type="ECO:0000256" key="6">
    <source>
        <dbReference type="ARBA" id="ARBA00023136"/>
    </source>
</evidence>
<dbReference type="eggNOG" id="KOG0193">
    <property type="taxonomic scope" value="Eukaryota"/>
</dbReference>
<dbReference type="OrthoDB" id="10253954at2759"/>
<evidence type="ECO:0000256" key="9">
    <source>
        <dbReference type="SAM" id="SignalP"/>
    </source>
</evidence>
<feature type="signal peptide" evidence="9">
    <location>
        <begin position="1"/>
        <end position="20"/>
    </location>
</feature>
<dbReference type="Proteomes" id="UP000007879">
    <property type="component" value="Unassembled WGS sequence"/>
</dbReference>
<reference evidence="13" key="2">
    <citation type="submission" date="2017-05" db="UniProtKB">
        <authorList>
            <consortium name="EnsemblMetazoa"/>
        </authorList>
    </citation>
    <scope>IDENTIFICATION</scope>
</reference>
<evidence type="ECO:0000256" key="5">
    <source>
        <dbReference type="ARBA" id="ARBA00022912"/>
    </source>
</evidence>
<dbReference type="STRING" id="400682.A0A1X7V4Z7"/>
<organism evidence="13">
    <name type="scientific">Amphimedon queenslandica</name>
    <name type="common">Sponge</name>
    <dbReference type="NCBI Taxonomy" id="400682"/>
    <lineage>
        <taxon>Eukaryota</taxon>
        <taxon>Metazoa</taxon>
        <taxon>Porifera</taxon>
        <taxon>Demospongiae</taxon>
        <taxon>Heteroscleromorpha</taxon>
        <taxon>Haplosclerida</taxon>
        <taxon>Niphatidae</taxon>
        <taxon>Amphimedon</taxon>
    </lineage>
</organism>
<dbReference type="InterPro" id="IPR036116">
    <property type="entry name" value="FN3_sf"/>
</dbReference>
<dbReference type="FunFam" id="3.90.190.10:FF:000102">
    <property type="entry name" value="Receptor-type tyrosine-protein phosphatase"/>
    <property type="match status" value="1"/>
</dbReference>
<comment type="subcellular location">
    <subcellularLocation>
        <location evidence="1">Membrane</location>
        <topology evidence="1">Single-pass membrane protein</topology>
    </subcellularLocation>
</comment>
<evidence type="ECO:0000256" key="4">
    <source>
        <dbReference type="ARBA" id="ARBA00022801"/>
    </source>
</evidence>
<dbReference type="eggNOG" id="KOG4228">
    <property type="taxonomic scope" value="Eukaryota"/>
</dbReference>
<dbReference type="PROSITE" id="PS50853">
    <property type="entry name" value="FN3"/>
    <property type="match status" value="1"/>
</dbReference>
<dbReference type="PROSITE" id="PS50056">
    <property type="entry name" value="TYR_PHOSPHATASE_2"/>
    <property type="match status" value="2"/>
</dbReference>
<keyword evidence="14" id="KW-1185">Reference proteome</keyword>
<dbReference type="CDD" id="cd00063">
    <property type="entry name" value="FN3"/>
    <property type="match status" value="1"/>
</dbReference>
<evidence type="ECO:0000259" key="12">
    <source>
        <dbReference type="PROSITE" id="PS50853"/>
    </source>
</evidence>
<dbReference type="GO" id="GO:0004725">
    <property type="term" value="F:protein tyrosine phosphatase activity"/>
    <property type="evidence" value="ECO:0007669"/>
    <property type="project" value="UniProtKB-EC"/>
</dbReference>
<dbReference type="SMART" id="SM00194">
    <property type="entry name" value="PTPc"/>
    <property type="match status" value="2"/>
</dbReference>
<dbReference type="AlphaFoldDB" id="A0A1X7V4Z7"/>
<reference evidence="14" key="1">
    <citation type="journal article" date="2010" name="Nature">
        <title>The Amphimedon queenslandica genome and the evolution of animal complexity.</title>
        <authorList>
            <person name="Srivastava M."/>
            <person name="Simakov O."/>
            <person name="Chapman J."/>
            <person name="Fahey B."/>
            <person name="Gauthier M.E."/>
            <person name="Mitros T."/>
            <person name="Richards G.S."/>
            <person name="Conaco C."/>
            <person name="Dacre M."/>
            <person name="Hellsten U."/>
            <person name="Larroux C."/>
            <person name="Putnam N.H."/>
            <person name="Stanke M."/>
            <person name="Adamska M."/>
            <person name="Darling A."/>
            <person name="Degnan S.M."/>
            <person name="Oakley T.H."/>
            <person name="Plachetzki D.C."/>
            <person name="Zhai Y."/>
            <person name="Adamski M."/>
            <person name="Calcino A."/>
            <person name="Cummins S.F."/>
            <person name="Goodstein D.M."/>
            <person name="Harris C."/>
            <person name="Jackson D.J."/>
            <person name="Leys S.P."/>
            <person name="Shu S."/>
            <person name="Woodcroft B.J."/>
            <person name="Vervoort M."/>
            <person name="Kosik K.S."/>
            <person name="Manning G."/>
            <person name="Degnan B.M."/>
            <person name="Rokhsar D.S."/>
        </authorList>
    </citation>
    <scope>NUCLEOTIDE SEQUENCE [LARGE SCALE GENOMIC DNA]</scope>
</reference>
<evidence type="ECO:0000313" key="14">
    <source>
        <dbReference type="Proteomes" id="UP000007879"/>
    </source>
</evidence>
<keyword evidence="4" id="KW-0378">Hydrolase</keyword>
<dbReference type="InterPro" id="IPR003595">
    <property type="entry name" value="Tyr_Pase_cat"/>
</dbReference>
<dbReference type="InterPro" id="IPR000242">
    <property type="entry name" value="PTP_cat"/>
</dbReference>
<evidence type="ECO:0000259" key="11">
    <source>
        <dbReference type="PROSITE" id="PS50056"/>
    </source>
</evidence>
<dbReference type="PRINTS" id="PR00700">
    <property type="entry name" value="PRTYPHPHTASE"/>
</dbReference>
<dbReference type="Gene3D" id="2.60.40.10">
    <property type="entry name" value="Immunoglobulins"/>
    <property type="match status" value="1"/>
</dbReference>
<dbReference type="CDD" id="cd00047">
    <property type="entry name" value="PTPc"/>
    <property type="match status" value="2"/>
</dbReference>
<dbReference type="InterPro" id="IPR013783">
    <property type="entry name" value="Ig-like_fold"/>
</dbReference>
<feature type="chain" id="PRO_5012733671" description="protein-tyrosine-phosphatase" evidence="9">
    <location>
        <begin position="21"/>
        <end position="1020"/>
    </location>
</feature>
<proteinExistence type="predicted"/>
<name>A0A1X7V4Z7_AMPQE</name>